<dbReference type="InterPro" id="IPR001733">
    <property type="entry name" value="Peptidase_S26B"/>
</dbReference>
<comment type="subcellular location">
    <subcellularLocation>
        <location evidence="3">Endoplasmic reticulum membrane</location>
        <topology evidence="3">Single-pass type II membrane protein</topology>
    </subcellularLocation>
    <subcellularLocation>
        <location evidence="2">Membrane</location>
        <topology evidence="2">Multi-pass membrane protein</topology>
    </subcellularLocation>
</comment>
<dbReference type="PRINTS" id="PR00728">
    <property type="entry name" value="SIGNALPTASE"/>
</dbReference>
<reference evidence="18" key="1">
    <citation type="submission" date="2022-07" db="EMBL/GenBank/DDBJ databases">
        <title>Genome Sequence of Physisporinus lineatus.</title>
        <authorList>
            <person name="Buettner E."/>
        </authorList>
    </citation>
    <scope>NUCLEOTIDE SEQUENCE</scope>
    <source>
        <strain evidence="18">VT162</strain>
    </source>
</reference>
<evidence type="ECO:0000256" key="16">
    <source>
        <dbReference type="ARBA" id="ARBA00047037"/>
    </source>
</evidence>
<dbReference type="InterPro" id="IPR019533">
    <property type="entry name" value="Peptidase_S26"/>
</dbReference>
<dbReference type="PROSITE" id="PS00501">
    <property type="entry name" value="SPASE_I_1"/>
    <property type="match status" value="1"/>
</dbReference>
<keyword evidence="10" id="KW-0378">Hydrolase</keyword>
<feature type="transmembrane region" description="Helical" evidence="17">
    <location>
        <begin position="413"/>
        <end position="436"/>
    </location>
</feature>
<evidence type="ECO:0000256" key="2">
    <source>
        <dbReference type="ARBA" id="ARBA00004141"/>
    </source>
</evidence>
<keyword evidence="11" id="KW-0256">Endoplasmic reticulum</keyword>
<evidence type="ECO:0000256" key="13">
    <source>
        <dbReference type="ARBA" id="ARBA00022989"/>
    </source>
</evidence>
<dbReference type="PANTHER" id="PTHR31806">
    <property type="entry name" value="PURINE-CYTOSINE PERMEASE FCY2-RELATED"/>
    <property type="match status" value="1"/>
</dbReference>
<dbReference type="InterPro" id="IPR036286">
    <property type="entry name" value="LexA/Signal_pep-like_sf"/>
</dbReference>
<dbReference type="GO" id="GO:0022857">
    <property type="term" value="F:transmembrane transporter activity"/>
    <property type="evidence" value="ECO:0007669"/>
    <property type="project" value="InterPro"/>
</dbReference>
<dbReference type="InterPro" id="IPR001248">
    <property type="entry name" value="Pur-cyt_permease"/>
</dbReference>
<dbReference type="SUPFAM" id="SSF51306">
    <property type="entry name" value="LexA/Signal peptidase"/>
    <property type="match status" value="1"/>
</dbReference>
<feature type="transmembrane region" description="Helical" evidence="17">
    <location>
        <begin position="342"/>
        <end position="360"/>
    </location>
</feature>
<dbReference type="EMBL" id="JANAWD010000025">
    <property type="protein sequence ID" value="KAJ3490623.1"/>
    <property type="molecule type" value="Genomic_DNA"/>
</dbReference>
<protein>
    <recommendedName>
        <fullName evidence="6">signal peptidase I</fullName>
        <ecNumber evidence="6">3.4.21.89</ecNumber>
    </recommendedName>
</protein>
<dbReference type="GO" id="GO:0005789">
    <property type="term" value="C:endoplasmic reticulum membrane"/>
    <property type="evidence" value="ECO:0007669"/>
    <property type="project" value="UniProtKB-SubCell"/>
</dbReference>
<comment type="function">
    <text evidence="15">Catalytic component of the signal peptidase complex (SPC) which catalyzes the cleavage of N-terminal signal sequences from nascent proteins as they are translocated into the lumen of the endoplasmic reticulum. Specifically cleaves N-terminal signal peptides that contain a hydrophobic alpha-helix (h-region) shorter than 18-20 amino acids.</text>
</comment>
<comment type="caution">
    <text evidence="18">The sequence shown here is derived from an EMBL/GenBank/DDBJ whole genome shotgun (WGS) entry which is preliminary data.</text>
</comment>
<evidence type="ECO:0000256" key="1">
    <source>
        <dbReference type="ARBA" id="ARBA00000677"/>
    </source>
</evidence>
<feature type="transmembrane region" description="Helical" evidence="17">
    <location>
        <begin position="509"/>
        <end position="532"/>
    </location>
</feature>
<dbReference type="Pfam" id="PF02133">
    <property type="entry name" value="Transp_cyt_pur"/>
    <property type="match status" value="1"/>
</dbReference>
<keyword evidence="12" id="KW-0735">Signal-anchor</keyword>
<feature type="transmembrane region" description="Helical" evidence="17">
    <location>
        <begin position="266"/>
        <end position="286"/>
    </location>
</feature>
<dbReference type="NCBIfam" id="TIGR02228">
    <property type="entry name" value="sigpep_I_arch"/>
    <property type="match status" value="1"/>
</dbReference>
<evidence type="ECO:0000313" key="18">
    <source>
        <dbReference type="EMBL" id="KAJ3490623.1"/>
    </source>
</evidence>
<feature type="transmembrane region" description="Helical" evidence="17">
    <location>
        <begin position="292"/>
        <end position="309"/>
    </location>
</feature>
<keyword evidence="8" id="KW-0645">Protease</keyword>
<evidence type="ECO:0000256" key="15">
    <source>
        <dbReference type="ARBA" id="ARBA00045533"/>
    </source>
</evidence>
<keyword evidence="13 17" id="KW-1133">Transmembrane helix</keyword>
<dbReference type="GO" id="GO:0005886">
    <property type="term" value="C:plasma membrane"/>
    <property type="evidence" value="ECO:0007669"/>
    <property type="project" value="TreeGrafter"/>
</dbReference>
<evidence type="ECO:0000256" key="10">
    <source>
        <dbReference type="ARBA" id="ARBA00022801"/>
    </source>
</evidence>
<evidence type="ECO:0000256" key="4">
    <source>
        <dbReference type="ARBA" id="ARBA00008974"/>
    </source>
</evidence>
<comment type="subunit">
    <text evidence="16">Component of the signal peptidase complex (SPC) composed of a catalytic subunit SEC11 and three accessory subunits SPC1, SPC2 and SPC3. The complex induces a local thinning of the ER membrane which is used to measure the length of the signal peptide (SP) h-region of protein substrates. This ensures the selectivity of the complex towards h-regions shorter than 18-20 amino acids. SPC associates with the translocon complex.</text>
</comment>
<comment type="catalytic activity">
    <reaction evidence="1">
        <text>Cleavage of hydrophobic, N-terminal signal or leader sequences from secreted and periplasmic proteins.</text>
        <dbReference type="EC" id="3.4.21.89"/>
    </reaction>
</comment>
<evidence type="ECO:0000256" key="3">
    <source>
        <dbReference type="ARBA" id="ARBA00004648"/>
    </source>
</evidence>
<dbReference type="GO" id="GO:0006465">
    <property type="term" value="P:signal peptide processing"/>
    <property type="evidence" value="ECO:0007669"/>
    <property type="project" value="InterPro"/>
</dbReference>
<accession>A0AAD5YHL3</accession>
<dbReference type="InterPro" id="IPR019756">
    <property type="entry name" value="Pept_S26A_signal_pept_1_Ser-AS"/>
</dbReference>
<gene>
    <name evidence="18" type="ORF">NLI96_g1322</name>
</gene>
<keyword evidence="14 17" id="KW-0472">Membrane</keyword>
<keyword evidence="19" id="KW-1185">Reference proteome</keyword>
<dbReference type="PANTHER" id="PTHR31806:SF5">
    <property type="entry name" value="PURINE-CYTOSINE PERMEASE FCY21"/>
    <property type="match status" value="1"/>
</dbReference>
<evidence type="ECO:0000256" key="9">
    <source>
        <dbReference type="ARBA" id="ARBA00022692"/>
    </source>
</evidence>
<sequence length="740" mass="80553">MFSEELKTLRRLGFRHVLLQILNFASVLASGLMIWKGLGLITNTESPIVVVLSGSMEPAFYRGDLLFLTNPANQKYHTGDITVYKVPGADIPIVHRVMEAHDAVLKRRGAVAASPLGLNQLLLTKGDNNPIDDIELYQGLEWLERKHIVGKVRGFLPYVGYVTIAMAGAEGCHDSGPKTEKITVLETYAETSSTRSGGSGWFREILKRSATWGLELNGITPISAVERTDTRIYQVFFVWFAANANVLTFGAGTVGPIFFGTGMRESMFIVIITDVMYYGAAIPSILNVISMQGYLVLNVIVGGQALAGISPNLTDTAGIVVISLISLIVTFCGSRFLHWFEAIVWIPNVVAFIVMVVVGYTEISSAPLSSAAMLPPSVFLTWGATLAVSIVAWSTITPDQGVYHDTRASTWRIFAYAYLGLFISSVPTHLLGVAFASAAATVPAWQTGLGNGNNVGGLVAAILEPTGGFGKFLLVLLSLTTASACAPTMYTVCTSLMTIAPFFAKIPRYVIAIISTAVLIPVAIVCDTRFYATFVQILRQVSEDPETPRCSHFDCSVRPMYIICFVCLDPGLSPIIFLKSSSPEGWSSMIINAQSLLPAWAHAQCQTFLPFHTFVHLFGVGIPYKWGRSQALVHTPRQSLWSRQRPRPFNKILSLLTRNMSAEVDDQIVESGKEKITTLETYHETTSSHSIGHGWLKRALARLGTWGVELNGFGTGTVGPIFFGTGMRDSILISIIVDAM</sequence>
<dbReference type="GO" id="GO:0009003">
    <property type="term" value="F:signal peptidase activity"/>
    <property type="evidence" value="ECO:0007669"/>
    <property type="project" value="UniProtKB-EC"/>
</dbReference>
<evidence type="ECO:0000256" key="7">
    <source>
        <dbReference type="ARBA" id="ARBA00022448"/>
    </source>
</evidence>
<dbReference type="AlphaFoldDB" id="A0AAD5YHL3"/>
<feature type="transmembrane region" description="Helical" evidence="17">
    <location>
        <begin position="372"/>
        <end position="393"/>
    </location>
</feature>
<comment type="similarity">
    <text evidence="5">Belongs to the peptidase S26B family.</text>
</comment>
<proteinExistence type="inferred from homology"/>
<evidence type="ECO:0000256" key="14">
    <source>
        <dbReference type="ARBA" id="ARBA00023136"/>
    </source>
</evidence>
<evidence type="ECO:0000256" key="17">
    <source>
        <dbReference type="SAM" id="Phobius"/>
    </source>
</evidence>
<dbReference type="Gene3D" id="1.10.4160.10">
    <property type="entry name" value="Hydantoin permease"/>
    <property type="match status" value="1"/>
</dbReference>
<feature type="transmembrane region" description="Helical" evidence="17">
    <location>
        <begin position="472"/>
        <end position="503"/>
    </location>
</feature>
<feature type="transmembrane region" description="Helical" evidence="17">
    <location>
        <begin position="316"/>
        <end position="336"/>
    </location>
</feature>
<keyword evidence="9 17" id="KW-0812">Transmembrane</keyword>
<dbReference type="EC" id="3.4.21.89" evidence="6"/>
<feature type="transmembrane region" description="Helical" evidence="17">
    <location>
        <begin position="236"/>
        <end position="259"/>
    </location>
</feature>
<evidence type="ECO:0000256" key="5">
    <source>
        <dbReference type="ARBA" id="ARBA00011035"/>
    </source>
</evidence>
<evidence type="ECO:0000256" key="6">
    <source>
        <dbReference type="ARBA" id="ARBA00013208"/>
    </source>
</evidence>
<dbReference type="GO" id="GO:0004252">
    <property type="term" value="F:serine-type endopeptidase activity"/>
    <property type="evidence" value="ECO:0007669"/>
    <property type="project" value="InterPro"/>
</dbReference>
<evidence type="ECO:0000256" key="11">
    <source>
        <dbReference type="ARBA" id="ARBA00022824"/>
    </source>
</evidence>
<comment type="similarity">
    <text evidence="4">Belongs to the purine-cytosine permease (2.A.39) family.</text>
</comment>
<dbReference type="CDD" id="cd06530">
    <property type="entry name" value="S26_SPase_I"/>
    <property type="match status" value="1"/>
</dbReference>
<evidence type="ECO:0000313" key="19">
    <source>
        <dbReference type="Proteomes" id="UP001212997"/>
    </source>
</evidence>
<evidence type="ECO:0000256" key="8">
    <source>
        <dbReference type="ARBA" id="ARBA00022670"/>
    </source>
</evidence>
<evidence type="ECO:0000256" key="12">
    <source>
        <dbReference type="ARBA" id="ARBA00022968"/>
    </source>
</evidence>
<dbReference type="InterPro" id="IPR026030">
    <property type="entry name" value="Pur-cyt_permease_Fcy2/21/22"/>
</dbReference>
<name>A0AAD5YHL3_9APHY</name>
<keyword evidence="7" id="KW-0813">Transport</keyword>
<organism evidence="18 19">
    <name type="scientific">Meripilus lineatus</name>
    <dbReference type="NCBI Taxonomy" id="2056292"/>
    <lineage>
        <taxon>Eukaryota</taxon>
        <taxon>Fungi</taxon>
        <taxon>Dikarya</taxon>
        <taxon>Basidiomycota</taxon>
        <taxon>Agaricomycotina</taxon>
        <taxon>Agaricomycetes</taxon>
        <taxon>Polyporales</taxon>
        <taxon>Meripilaceae</taxon>
        <taxon>Meripilus</taxon>
    </lineage>
</organism>
<dbReference type="Proteomes" id="UP001212997">
    <property type="component" value="Unassembled WGS sequence"/>
</dbReference>